<dbReference type="OrthoDB" id="407509at2759"/>
<proteinExistence type="predicted"/>
<dbReference type="EMBL" id="CAJQZP010001359">
    <property type="protein sequence ID" value="CAG5041351.1"/>
    <property type="molecule type" value="Genomic_DNA"/>
</dbReference>
<evidence type="ECO:0000313" key="1">
    <source>
        <dbReference type="EMBL" id="CAG5041351.1"/>
    </source>
</evidence>
<keyword evidence="2" id="KW-1185">Reference proteome</keyword>
<protein>
    <submittedName>
        <fullName evidence="1">(apollo) hypothetical protein</fullName>
    </submittedName>
</protein>
<reference evidence="1" key="1">
    <citation type="submission" date="2021-04" db="EMBL/GenBank/DDBJ databases">
        <authorList>
            <person name="Tunstrom K."/>
        </authorList>
    </citation>
    <scope>NUCLEOTIDE SEQUENCE</scope>
</reference>
<dbReference type="AlphaFoldDB" id="A0A8S3XUD8"/>
<sequence length="120" mass="13834">MNDKLVKTFNAVGAKFCKTHRRRTQKLSHHTLNLMAVGRVMKLQSSADLAAYRQLNRRIPKYMRRDLRNFSTAHIEEVIERNQGSKVFARDLSIRNSQLSKLKNECSSIVSGTPEIFSEI</sequence>
<evidence type="ECO:0000313" key="2">
    <source>
        <dbReference type="Proteomes" id="UP000691718"/>
    </source>
</evidence>
<comment type="caution">
    <text evidence="1">The sequence shown here is derived from an EMBL/GenBank/DDBJ whole genome shotgun (WGS) entry which is preliminary data.</text>
</comment>
<organism evidence="1 2">
    <name type="scientific">Parnassius apollo</name>
    <name type="common">Apollo butterfly</name>
    <name type="synonym">Papilio apollo</name>
    <dbReference type="NCBI Taxonomy" id="110799"/>
    <lineage>
        <taxon>Eukaryota</taxon>
        <taxon>Metazoa</taxon>
        <taxon>Ecdysozoa</taxon>
        <taxon>Arthropoda</taxon>
        <taxon>Hexapoda</taxon>
        <taxon>Insecta</taxon>
        <taxon>Pterygota</taxon>
        <taxon>Neoptera</taxon>
        <taxon>Endopterygota</taxon>
        <taxon>Lepidoptera</taxon>
        <taxon>Glossata</taxon>
        <taxon>Ditrysia</taxon>
        <taxon>Papilionoidea</taxon>
        <taxon>Papilionidae</taxon>
        <taxon>Parnassiinae</taxon>
        <taxon>Parnassini</taxon>
        <taxon>Parnassius</taxon>
        <taxon>Parnassius</taxon>
    </lineage>
</organism>
<accession>A0A8S3XUD8</accession>
<name>A0A8S3XUD8_PARAO</name>
<gene>
    <name evidence="1" type="ORF">PAPOLLO_LOCUS22118</name>
</gene>
<dbReference type="Proteomes" id="UP000691718">
    <property type="component" value="Unassembled WGS sequence"/>
</dbReference>